<accession>A0ABR2PSZ6</accession>
<evidence type="ECO:0000313" key="1">
    <source>
        <dbReference type="EMBL" id="KAK8991529.1"/>
    </source>
</evidence>
<protein>
    <submittedName>
        <fullName evidence="1">Uncharacterized protein</fullName>
    </submittedName>
</protein>
<reference evidence="1 2" key="1">
    <citation type="journal article" date="2024" name="G3 (Bethesda)">
        <title>Genome assembly of Hibiscus sabdariffa L. provides insights into metabolisms of medicinal natural products.</title>
        <authorList>
            <person name="Kim T."/>
        </authorList>
    </citation>
    <scope>NUCLEOTIDE SEQUENCE [LARGE SCALE GENOMIC DNA]</scope>
    <source>
        <strain evidence="1">TK-2024</strain>
        <tissue evidence="1">Old leaves</tissue>
    </source>
</reference>
<comment type="caution">
    <text evidence="1">The sequence shown here is derived from an EMBL/GenBank/DDBJ whole genome shotgun (WGS) entry which is preliminary data.</text>
</comment>
<evidence type="ECO:0000313" key="2">
    <source>
        <dbReference type="Proteomes" id="UP001396334"/>
    </source>
</evidence>
<gene>
    <name evidence="1" type="ORF">V6N11_062538</name>
</gene>
<organism evidence="1 2">
    <name type="scientific">Hibiscus sabdariffa</name>
    <name type="common">roselle</name>
    <dbReference type="NCBI Taxonomy" id="183260"/>
    <lineage>
        <taxon>Eukaryota</taxon>
        <taxon>Viridiplantae</taxon>
        <taxon>Streptophyta</taxon>
        <taxon>Embryophyta</taxon>
        <taxon>Tracheophyta</taxon>
        <taxon>Spermatophyta</taxon>
        <taxon>Magnoliopsida</taxon>
        <taxon>eudicotyledons</taxon>
        <taxon>Gunneridae</taxon>
        <taxon>Pentapetalae</taxon>
        <taxon>rosids</taxon>
        <taxon>malvids</taxon>
        <taxon>Malvales</taxon>
        <taxon>Malvaceae</taxon>
        <taxon>Malvoideae</taxon>
        <taxon>Hibiscus</taxon>
    </lineage>
</organism>
<keyword evidence="2" id="KW-1185">Reference proteome</keyword>
<dbReference type="EMBL" id="JBBPBN010000052">
    <property type="protein sequence ID" value="KAK8991529.1"/>
    <property type="molecule type" value="Genomic_DNA"/>
</dbReference>
<name>A0ABR2PSZ6_9ROSI</name>
<sequence>MEAETNGGAPERNGEWNGRSWRFSTKFIGGEAVFDYVGPQLSEKATENKTKDPLFRNVAQIYWPLVENEATGMVRNKSSWQCGSRIG</sequence>
<dbReference type="Proteomes" id="UP001396334">
    <property type="component" value="Unassembled WGS sequence"/>
</dbReference>
<proteinExistence type="predicted"/>